<organism evidence="3 4">
    <name type="scientific">Rhizobium hidalgonense</name>
    <dbReference type="NCBI Taxonomy" id="1538159"/>
    <lineage>
        <taxon>Bacteria</taxon>
        <taxon>Pseudomonadati</taxon>
        <taxon>Pseudomonadota</taxon>
        <taxon>Alphaproteobacteria</taxon>
        <taxon>Hyphomicrobiales</taxon>
        <taxon>Rhizobiaceae</taxon>
        <taxon>Rhizobium/Agrobacterium group</taxon>
        <taxon>Rhizobium</taxon>
    </lineage>
</organism>
<feature type="non-terminal residue" evidence="3">
    <location>
        <position position="1"/>
    </location>
</feature>
<feature type="coiled-coil region" evidence="1">
    <location>
        <begin position="44"/>
        <end position="74"/>
    </location>
</feature>
<evidence type="ECO:0000259" key="2">
    <source>
        <dbReference type="Pfam" id="PF11818"/>
    </source>
</evidence>
<dbReference type="GO" id="GO:0004252">
    <property type="term" value="F:serine-type endopeptidase activity"/>
    <property type="evidence" value="ECO:0007669"/>
    <property type="project" value="UniProtKB-EC"/>
</dbReference>
<comment type="caution">
    <text evidence="3">The sequence shown here is derived from an EMBL/GenBank/DDBJ whole genome shotgun (WGS) entry which is preliminary data.</text>
</comment>
<evidence type="ECO:0000313" key="3">
    <source>
        <dbReference type="EMBL" id="MDR9777783.1"/>
    </source>
</evidence>
<dbReference type="AlphaFoldDB" id="A0AAJ2LQ91"/>
<gene>
    <name evidence="3" type="ORF">RJJ65_35195</name>
</gene>
<dbReference type="EC" id="3.4.21.102" evidence="3"/>
<proteinExistence type="predicted"/>
<feature type="domain" description="Tail specific protease C-terminal" evidence="2">
    <location>
        <begin position="1"/>
        <end position="127"/>
    </location>
</feature>
<accession>A0AAJ2LQ91</accession>
<dbReference type="Proteomes" id="UP001268610">
    <property type="component" value="Unassembled WGS sequence"/>
</dbReference>
<reference evidence="3" key="1">
    <citation type="submission" date="2023-04" db="EMBL/GenBank/DDBJ databases">
        <title>Genomic characterization of faba bean (Vicia faba) microsymbionts in Mexican soils.</title>
        <authorList>
            <person name="Rivera Orduna F.N."/>
            <person name="Guevara-Luna J."/>
            <person name="Yan J."/>
            <person name="Arroyo-Herrera I."/>
            <person name="Li Y."/>
            <person name="Vasquez-Murrieta M.S."/>
            <person name="Wang E.T."/>
        </authorList>
    </citation>
    <scope>NUCLEOTIDE SEQUENCE</scope>
    <source>
        <strain evidence="3">CH26</strain>
    </source>
</reference>
<name>A0AAJ2LQ91_9HYPH</name>
<dbReference type="RefSeq" id="WP_310865968.1">
    <property type="nucleotide sequence ID" value="NZ_JAVLSF010000182.1"/>
</dbReference>
<keyword evidence="1" id="KW-0175">Coiled coil</keyword>
<evidence type="ECO:0000256" key="1">
    <source>
        <dbReference type="SAM" id="Coils"/>
    </source>
</evidence>
<keyword evidence="3" id="KW-0378">Hydrolase</keyword>
<protein>
    <submittedName>
        <fullName evidence="3">Carboxy terminal-processing peptidase</fullName>
        <ecNumber evidence="3">3.4.21.102</ecNumber>
    </submittedName>
</protein>
<dbReference type="Pfam" id="PF11818">
    <property type="entry name" value="DUF3340"/>
    <property type="match status" value="1"/>
</dbReference>
<dbReference type="InterPro" id="IPR020992">
    <property type="entry name" value="Tail_Prtase_C"/>
</dbReference>
<dbReference type="EMBL" id="JAVLSF010000182">
    <property type="protein sequence ID" value="MDR9777783.1"/>
    <property type="molecule type" value="Genomic_DNA"/>
</dbReference>
<sequence>YTREGVVAPFTSQIQQWSVGRTAVEPQFKYLTTLRQIADNNKDRKQSSLNIEVRKQEIKQLEAETLQAENLRRQSTGLEAYPNWESYQASLDARSESRAKMKATQRPALPEDEAFVDESAQILLDLMNLQHTYPMVKVNDKPVKVAIASTVKAS</sequence>
<evidence type="ECO:0000313" key="4">
    <source>
        <dbReference type="Proteomes" id="UP001268610"/>
    </source>
</evidence>